<name>A0AA38IWJ0_9CUCU</name>
<organism evidence="1 2">
    <name type="scientific">Zophobas morio</name>
    <dbReference type="NCBI Taxonomy" id="2755281"/>
    <lineage>
        <taxon>Eukaryota</taxon>
        <taxon>Metazoa</taxon>
        <taxon>Ecdysozoa</taxon>
        <taxon>Arthropoda</taxon>
        <taxon>Hexapoda</taxon>
        <taxon>Insecta</taxon>
        <taxon>Pterygota</taxon>
        <taxon>Neoptera</taxon>
        <taxon>Endopterygota</taxon>
        <taxon>Coleoptera</taxon>
        <taxon>Polyphaga</taxon>
        <taxon>Cucujiformia</taxon>
        <taxon>Tenebrionidae</taxon>
        <taxon>Zophobas</taxon>
    </lineage>
</organism>
<evidence type="ECO:0000313" key="2">
    <source>
        <dbReference type="Proteomes" id="UP001168821"/>
    </source>
</evidence>
<dbReference type="AlphaFoldDB" id="A0AA38IWJ0"/>
<proteinExistence type="predicted"/>
<evidence type="ECO:0000313" key="1">
    <source>
        <dbReference type="EMBL" id="KAJ3664275.1"/>
    </source>
</evidence>
<keyword evidence="2" id="KW-1185">Reference proteome</keyword>
<gene>
    <name evidence="1" type="ORF">Zmor_008457</name>
</gene>
<protein>
    <submittedName>
        <fullName evidence="1">Uncharacterized protein</fullName>
    </submittedName>
</protein>
<dbReference type="EMBL" id="JALNTZ010000002">
    <property type="protein sequence ID" value="KAJ3664275.1"/>
    <property type="molecule type" value="Genomic_DNA"/>
</dbReference>
<comment type="caution">
    <text evidence="1">The sequence shown here is derived from an EMBL/GenBank/DDBJ whole genome shotgun (WGS) entry which is preliminary data.</text>
</comment>
<accession>A0AA38IWJ0</accession>
<reference evidence="1" key="1">
    <citation type="journal article" date="2023" name="G3 (Bethesda)">
        <title>Whole genome assemblies of Zophobas morio and Tenebrio molitor.</title>
        <authorList>
            <person name="Kaur S."/>
            <person name="Stinson S.A."/>
            <person name="diCenzo G.C."/>
        </authorList>
    </citation>
    <scope>NUCLEOTIDE SEQUENCE</scope>
    <source>
        <strain evidence="1">QUZm001</strain>
    </source>
</reference>
<sequence>MSIAAALVIGDLPTFEPSASVPGPCRCTAVNPLSLSYFLWAVYIPSRLRCIKYGFNVAWKRPQWVFSGGNGVIGGGCEGFDELCMPPNQFSVLGAGFT</sequence>
<dbReference type="Proteomes" id="UP001168821">
    <property type="component" value="Unassembled WGS sequence"/>
</dbReference>